<evidence type="ECO:0000313" key="3">
    <source>
        <dbReference type="EMBL" id="QUE51251.1"/>
    </source>
</evidence>
<keyword evidence="1" id="KW-0732">Signal</keyword>
<feature type="domain" description="YMGG-like Gly-zipper" evidence="2">
    <location>
        <begin position="26"/>
        <end position="72"/>
    </location>
</feature>
<organism evidence="3 4">
    <name type="scientific">Luteolibacter ambystomatis</name>
    <dbReference type="NCBI Taxonomy" id="2824561"/>
    <lineage>
        <taxon>Bacteria</taxon>
        <taxon>Pseudomonadati</taxon>
        <taxon>Verrucomicrobiota</taxon>
        <taxon>Verrucomicrobiia</taxon>
        <taxon>Verrucomicrobiales</taxon>
        <taxon>Verrucomicrobiaceae</taxon>
        <taxon>Luteolibacter</taxon>
    </lineage>
</organism>
<reference evidence="3" key="1">
    <citation type="submission" date="2021-04" db="EMBL/GenBank/DDBJ databases">
        <title>Luteolibacter sp. 32A isolated from the skin of an Anderson's salamander (Ambystoma andersonii).</title>
        <authorList>
            <person name="Spergser J."/>
            <person name="Busse H.-J."/>
        </authorList>
    </citation>
    <scope>NUCLEOTIDE SEQUENCE</scope>
    <source>
        <strain evidence="3">32A</strain>
    </source>
</reference>
<feature type="chain" id="PRO_5037930236" description="YMGG-like Gly-zipper domain-containing protein" evidence="1">
    <location>
        <begin position="24"/>
        <end position="85"/>
    </location>
</feature>
<accession>A0A975G9H4</accession>
<dbReference type="PROSITE" id="PS51257">
    <property type="entry name" value="PROKAR_LIPOPROTEIN"/>
    <property type="match status" value="1"/>
</dbReference>
<dbReference type="InterPro" id="IPR027367">
    <property type="entry name" value="Gly-zipper_YMGG"/>
</dbReference>
<name>A0A975G9H4_9BACT</name>
<keyword evidence="4" id="KW-1185">Reference proteome</keyword>
<feature type="signal peptide" evidence="1">
    <location>
        <begin position="1"/>
        <end position="23"/>
    </location>
</feature>
<protein>
    <recommendedName>
        <fullName evidence="2">YMGG-like Gly-zipper domain-containing protein</fullName>
    </recommendedName>
</protein>
<evidence type="ECO:0000259" key="2">
    <source>
        <dbReference type="Pfam" id="PF13441"/>
    </source>
</evidence>
<gene>
    <name evidence="3" type="ORF">KBB96_20650</name>
</gene>
<dbReference type="AlphaFoldDB" id="A0A975G9H4"/>
<evidence type="ECO:0000256" key="1">
    <source>
        <dbReference type="SAM" id="SignalP"/>
    </source>
</evidence>
<proteinExistence type="predicted"/>
<evidence type="ECO:0000313" key="4">
    <source>
        <dbReference type="Proteomes" id="UP000676169"/>
    </source>
</evidence>
<dbReference type="Proteomes" id="UP000676169">
    <property type="component" value="Chromosome"/>
</dbReference>
<sequence length="85" mass="8296">MKKILLCTPAVIAAMALSSCADAGPNTQRGAATGALLGAGAGAIIGHQSGRTLEGAAIGAGSGALIGGAYGNARDQEDRRYYGGY</sequence>
<dbReference type="RefSeq" id="WP_211631390.1">
    <property type="nucleotide sequence ID" value="NZ_CP073100.1"/>
</dbReference>
<dbReference type="KEGG" id="lamb:KBB96_20650"/>
<dbReference type="EMBL" id="CP073100">
    <property type="protein sequence ID" value="QUE51251.1"/>
    <property type="molecule type" value="Genomic_DNA"/>
</dbReference>
<dbReference type="Pfam" id="PF13441">
    <property type="entry name" value="Gly-zipper_YMGG"/>
    <property type="match status" value="1"/>
</dbReference>